<evidence type="ECO:0000313" key="4">
    <source>
        <dbReference type="EMBL" id="SEP21001.1"/>
    </source>
</evidence>
<gene>
    <name evidence="4" type="ORF">SAMN05216388_104511</name>
</gene>
<evidence type="ECO:0000256" key="1">
    <source>
        <dbReference type="SAM" id="MobiDB-lite"/>
    </source>
</evidence>
<evidence type="ECO:0000313" key="5">
    <source>
        <dbReference type="Proteomes" id="UP000198775"/>
    </source>
</evidence>
<sequence>MGADTESRGLGRHSSVLRWFPADLVVAVACATASAISVTVSSIQSTMVPVVVSPIVVLFMSGWALTAAVVPGAKGETEERSKGDSGSLTESGARRMDALRRRRDSSAVKRADHKTSEAKFDTERKSYAGLGGFERIVLSFGSSVAVAAGTGLLLAVSPITVGRTSIVVFISVMTALFAVIAARRRGALDPTDRFRVPYRGWLAGVSEAMNPETRVDAGLSVLLVAAVLLAGGATTIALTNPHQGDAFTEFYVLSENETGTLIADNYPQEFVAGNSRTLVLGIGNQEQEPVTYTVVSELNRVQIENNSTRVLETERLGRFSTGLAHNETWQRPHQITPSMTGDRLRLTYLLYKGNPPSTPTTTNAYRTLRLWVNVSEPESQARGNSIGQAPIP</sequence>
<feature type="domain" description="DUF1616" evidence="3">
    <location>
        <begin position="28"/>
        <end position="373"/>
    </location>
</feature>
<dbReference type="Pfam" id="PF07760">
    <property type="entry name" value="DUF1616"/>
    <property type="match status" value="1"/>
</dbReference>
<dbReference type="RefSeq" id="WP_092664349.1">
    <property type="nucleotide sequence ID" value="NZ_FOCX01000045.1"/>
</dbReference>
<reference evidence="5" key="1">
    <citation type="submission" date="2016-10" db="EMBL/GenBank/DDBJ databases">
        <authorList>
            <person name="Varghese N."/>
            <person name="Submissions S."/>
        </authorList>
    </citation>
    <scope>NUCLEOTIDE SEQUENCE [LARGE SCALE GENOMIC DNA]</scope>
    <source>
        <strain evidence="5">IBRC-M 10043</strain>
    </source>
</reference>
<keyword evidence="5" id="KW-1185">Reference proteome</keyword>
<organism evidence="4 5">
    <name type="scientific">Halorientalis persicus</name>
    <dbReference type="NCBI Taxonomy" id="1367881"/>
    <lineage>
        <taxon>Archaea</taxon>
        <taxon>Methanobacteriati</taxon>
        <taxon>Methanobacteriota</taxon>
        <taxon>Stenosarchaea group</taxon>
        <taxon>Halobacteria</taxon>
        <taxon>Halobacteriales</taxon>
        <taxon>Haloarculaceae</taxon>
        <taxon>Halorientalis</taxon>
    </lineage>
</organism>
<dbReference type="AlphaFoldDB" id="A0A1H8W035"/>
<feature type="transmembrane region" description="Helical" evidence="2">
    <location>
        <begin position="20"/>
        <end position="40"/>
    </location>
</feature>
<protein>
    <submittedName>
        <fullName evidence="4">Uncharacterized membrane protein</fullName>
    </submittedName>
</protein>
<dbReference type="InterPro" id="IPR011674">
    <property type="entry name" value="DUF1616"/>
</dbReference>
<accession>A0A1H8W035</accession>
<proteinExistence type="predicted"/>
<feature type="region of interest" description="Disordered" evidence="1">
    <location>
        <begin position="74"/>
        <end position="96"/>
    </location>
</feature>
<evidence type="ECO:0000256" key="2">
    <source>
        <dbReference type="SAM" id="Phobius"/>
    </source>
</evidence>
<name>A0A1H8W035_9EURY</name>
<dbReference type="EMBL" id="FOCX01000045">
    <property type="protein sequence ID" value="SEP21001.1"/>
    <property type="molecule type" value="Genomic_DNA"/>
</dbReference>
<dbReference type="Proteomes" id="UP000198775">
    <property type="component" value="Unassembled WGS sequence"/>
</dbReference>
<dbReference type="OrthoDB" id="82282at2157"/>
<keyword evidence="2" id="KW-0812">Transmembrane</keyword>
<feature type="transmembrane region" description="Helical" evidence="2">
    <location>
        <begin position="46"/>
        <end position="70"/>
    </location>
</feature>
<feature type="transmembrane region" description="Helical" evidence="2">
    <location>
        <begin position="165"/>
        <end position="183"/>
    </location>
</feature>
<keyword evidence="2" id="KW-0472">Membrane</keyword>
<evidence type="ECO:0000259" key="3">
    <source>
        <dbReference type="Pfam" id="PF07760"/>
    </source>
</evidence>
<feature type="transmembrane region" description="Helical" evidence="2">
    <location>
        <begin position="219"/>
        <end position="238"/>
    </location>
</feature>
<feature type="transmembrane region" description="Helical" evidence="2">
    <location>
        <begin position="136"/>
        <end position="159"/>
    </location>
</feature>
<keyword evidence="2" id="KW-1133">Transmembrane helix</keyword>